<dbReference type="AlphaFoldDB" id="A0A291H1Q2"/>
<dbReference type="SMART" id="SM00422">
    <property type="entry name" value="HTH_MERR"/>
    <property type="match status" value="1"/>
</dbReference>
<dbReference type="KEGG" id="bgg:CFK41_17610"/>
<organism evidence="3 4">
    <name type="scientific">Brachybacterium ginsengisoli</name>
    <dbReference type="NCBI Taxonomy" id="1331682"/>
    <lineage>
        <taxon>Bacteria</taxon>
        <taxon>Bacillati</taxon>
        <taxon>Actinomycetota</taxon>
        <taxon>Actinomycetes</taxon>
        <taxon>Micrococcales</taxon>
        <taxon>Dermabacteraceae</taxon>
        <taxon>Brachybacterium</taxon>
    </lineage>
</organism>
<dbReference type="InterPro" id="IPR047057">
    <property type="entry name" value="MerR_fam"/>
</dbReference>
<accession>A0A291H1Q2</accession>
<dbReference type="GO" id="GO:0003700">
    <property type="term" value="F:DNA-binding transcription factor activity"/>
    <property type="evidence" value="ECO:0007669"/>
    <property type="project" value="InterPro"/>
</dbReference>
<evidence type="ECO:0000313" key="4">
    <source>
        <dbReference type="Proteomes" id="UP000217889"/>
    </source>
</evidence>
<keyword evidence="4" id="KW-1185">Reference proteome</keyword>
<name>A0A291H1Q2_9MICO</name>
<reference evidence="3 4" key="1">
    <citation type="journal article" date="2014" name="Int. J. Syst. Evol. Microbiol.">
        <title>Brachybacterium ginsengisoli sp. nov., isolated from soil of a ginseng field.</title>
        <authorList>
            <person name="Hoang V.A."/>
            <person name="Kim Y.J."/>
            <person name="Nguyen N.L."/>
            <person name="Yang D.C."/>
        </authorList>
    </citation>
    <scope>NUCLEOTIDE SEQUENCE [LARGE SCALE GENOMIC DNA]</scope>
    <source>
        <strain evidence="3 4">DCY80</strain>
    </source>
</reference>
<gene>
    <name evidence="3" type="ORF">CFK41_17610</name>
</gene>
<dbReference type="Gene3D" id="1.10.1660.10">
    <property type="match status" value="1"/>
</dbReference>
<keyword evidence="1" id="KW-0238">DNA-binding</keyword>
<proteinExistence type="predicted"/>
<dbReference type="InterPro" id="IPR009061">
    <property type="entry name" value="DNA-bd_dom_put_sf"/>
</dbReference>
<dbReference type="PROSITE" id="PS50937">
    <property type="entry name" value="HTH_MERR_2"/>
    <property type="match status" value="1"/>
</dbReference>
<protein>
    <recommendedName>
        <fullName evidence="2">HTH merR-type domain-containing protein</fullName>
    </recommendedName>
</protein>
<evidence type="ECO:0000256" key="1">
    <source>
        <dbReference type="ARBA" id="ARBA00023125"/>
    </source>
</evidence>
<dbReference type="GO" id="GO:0003677">
    <property type="term" value="F:DNA binding"/>
    <property type="evidence" value="ECO:0007669"/>
    <property type="project" value="UniProtKB-KW"/>
</dbReference>
<dbReference type="PANTHER" id="PTHR30204">
    <property type="entry name" value="REDOX-CYCLING DRUG-SENSING TRANSCRIPTIONAL ACTIVATOR SOXR"/>
    <property type="match status" value="1"/>
</dbReference>
<dbReference type="InterPro" id="IPR000551">
    <property type="entry name" value="MerR-type_HTH_dom"/>
</dbReference>
<sequence length="384" mass="40321">MAPVHTGEPGFFRAPERVVGGACHDAAVADQRLLTISTYSRAVGIPASALRHYSAHGLLVPADVDPITGYRYYAPDQIDDGVLVHRLRLAEAPLPVMREVLAAPSSERAALIDGLVTAHTSRSTHRLETLRGLRDELGGVPAATLRLRGTALSAALRQVLPAAASAEPDLAGVVWALGPTGLELSATDRYWLAHRRLPAAGSPSPARLITAIPAAEDLAERSARTGMLEVAITGTTLVVRREDGTTLLEAPSADRAVPDLARLVTSLPAVRAAVGFPRLELAAFTAGRRTAEADGAVTLRLELDGEGARLIPIGEPDDVLVGWASTSGAEGPSSVLLQARLLRAAASSCAGEEVILDLVDAETPVRVHSPVQDTMICLVMPMRP</sequence>
<dbReference type="SUPFAM" id="SSF46955">
    <property type="entry name" value="Putative DNA-binding domain"/>
    <property type="match status" value="1"/>
</dbReference>
<dbReference type="Proteomes" id="UP000217889">
    <property type="component" value="Chromosome"/>
</dbReference>
<dbReference type="PANTHER" id="PTHR30204:SF97">
    <property type="entry name" value="MERR FAMILY REGULATORY PROTEIN"/>
    <property type="match status" value="1"/>
</dbReference>
<dbReference type="Gene3D" id="3.10.150.10">
    <property type="entry name" value="DNA Polymerase III, subunit A, domain 2"/>
    <property type="match status" value="2"/>
</dbReference>
<evidence type="ECO:0000313" key="3">
    <source>
        <dbReference type="EMBL" id="ATG56393.1"/>
    </source>
</evidence>
<evidence type="ECO:0000259" key="2">
    <source>
        <dbReference type="PROSITE" id="PS50937"/>
    </source>
</evidence>
<dbReference type="EMBL" id="CP023564">
    <property type="protein sequence ID" value="ATG56393.1"/>
    <property type="molecule type" value="Genomic_DNA"/>
</dbReference>
<dbReference type="Pfam" id="PF13411">
    <property type="entry name" value="MerR_1"/>
    <property type="match status" value="1"/>
</dbReference>
<feature type="domain" description="HTH merR-type" evidence="2">
    <location>
        <begin position="33"/>
        <end position="103"/>
    </location>
</feature>